<sequence length="131" mass="15028">MKDRIYKSNNTLIITYATAQPDTEGAKIMLEKAELKTLRKIDGKTLWSRAGSTDIRRSCKVENINNGVRNRRVEWKGHISRMITNRVIRMVRDGSSIRRPSVGIPGKFTGGTLKKQTRACLHYTKRSITYF</sequence>
<dbReference type="RefSeq" id="XP_028141586.1">
    <property type="nucleotide sequence ID" value="XM_028285785.1"/>
</dbReference>
<protein>
    <submittedName>
        <fullName evidence="1">Uncharacterized protein LOC114335532</fullName>
    </submittedName>
</protein>
<gene>
    <name evidence="1" type="primary">LOC114335532</name>
</gene>
<evidence type="ECO:0000313" key="1">
    <source>
        <dbReference type="RefSeq" id="XP_028141586.1"/>
    </source>
</evidence>
<name>A0A6P7FYK5_DIAVI</name>
<reference evidence="1" key="1">
    <citation type="submission" date="2025-08" db="UniProtKB">
        <authorList>
            <consortium name="RefSeq"/>
        </authorList>
    </citation>
    <scope>IDENTIFICATION</scope>
    <source>
        <tissue evidence="1">Whole insect</tissue>
    </source>
</reference>
<dbReference type="InParanoid" id="A0A6P7FYK5"/>
<dbReference type="AlphaFoldDB" id="A0A6P7FYK5"/>
<accession>A0A6P7FYK5</accession>
<organism evidence="1">
    <name type="scientific">Diabrotica virgifera virgifera</name>
    <name type="common">western corn rootworm</name>
    <dbReference type="NCBI Taxonomy" id="50390"/>
    <lineage>
        <taxon>Eukaryota</taxon>
        <taxon>Metazoa</taxon>
        <taxon>Ecdysozoa</taxon>
        <taxon>Arthropoda</taxon>
        <taxon>Hexapoda</taxon>
        <taxon>Insecta</taxon>
        <taxon>Pterygota</taxon>
        <taxon>Neoptera</taxon>
        <taxon>Endopterygota</taxon>
        <taxon>Coleoptera</taxon>
        <taxon>Polyphaga</taxon>
        <taxon>Cucujiformia</taxon>
        <taxon>Chrysomeloidea</taxon>
        <taxon>Chrysomelidae</taxon>
        <taxon>Galerucinae</taxon>
        <taxon>Diabroticina</taxon>
        <taxon>Diabroticites</taxon>
        <taxon>Diabrotica</taxon>
    </lineage>
</organism>
<proteinExistence type="predicted"/>